<evidence type="ECO:0000256" key="2">
    <source>
        <dbReference type="ARBA" id="ARBA00023125"/>
    </source>
</evidence>
<feature type="domain" description="HTH araC/xylS-type" evidence="4">
    <location>
        <begin position="175"/>
        <end position="277"/>
    </location>
</feature>
<dbReference type="EMBL" id="BDQX01000099">
    <property type="protein sequence ID" value="GBG07629.1"/>
    <property type="molecule type" value="Genomic_DNA"/>
</dbReference>
<dbReference type="InterPro" id="IPR014710">
    <property type="entry name" value="RmlC-like_jellyroll"/>
</dbReference>
<protein>
    <submittedName>
        <fullName evidence="5">AraC family transcriptional regulator</fullName>
    </submittedName>
</protein>
<dbReference type="InterPro" id="IPR018060">
    <property type="entry name" value="HTH_AraC"/>
</dbReference>
<dbReference type="PROSITE" id="PS01124">
    <property type="entry name" value="HTH_ARAC_FAMILY_2"/>
    <property type="match status" value="1"/>
</dbReference>
<keyword evidence="6" id="KW-1185">Reference proteome</keyword>
<dbReference type="Pfam" id="PF02311">
    <property type="entry name" value="AraC_binding"/>
    <property type="match status" value="1"/>
</dbReference>
<reference evidence="5 6" key="1">
    <citation type="submission" date="2017-08" db="EMBL/GenBank/DDBJ databases">
        <title>Substantial Increase in Enzyme Production by Combined Drug-Resistance Mutations in Paenibacillus agaridevorans.</title>
        <authorList>
            <person name="Tanaka Y."/>
            <person name="Funane K."/>
            <person name="Hosaka T."/>
            <person name="Shiwa Y."/>
            <person name="Fujita N."/>
            <person name="Miyazaki T."/>
            <person name="Yoshikawa H."/>
            <person name="Murakami K."/>
            <person name="Kasahara K."/>
            <person name="Inaoka T."/>
            <person name="Hiraga Y."/>
            <person name="Ochi K."/>
        </authorList>
    </citation>
    <scope>NUCLEOTIDE SEQUENCE [LARGE SCALE GENOMIC DNA]</scope>
    <source>
        <strain evidence="5 6">T-3040</strain>
    </source>
</reference>
<name>A0A2R5EPN7_9BACL</name>
<keyword evidence="3" id="KW-0804">Transcription</keyword>
<evidence type="ECO:0000256" key="3">
    <source>
        <dbReference type="ARBA" id="ARBA00023163"/>
    </source>
</evidence>
<proteinExistence type="predicted"/>
<dbReference type="InterPro" id="IPR009057">
    <property type="entry name" value="Homeodomain-like_sf"/>
</dbReference>
<dbReference type="GO" id="GO:0003700">
    <property type="term" value="F:DNA-binding transcription factor activity"/>
    <property type="evidence" value="ECO:0007669"/>
    <property type="project" value="InterPro"/>
</dbReference>
<dbReference type="Proteomes" id="UP000245202">
    <property type="component" value="Unassembled WGS sequence"/>
</dbReference>
<evidence type="ECO:0000313" key="6">
    <source>
        <dbReference type="Proteomes" id="UP000245202"/>
    </source>
</evidence>
<dbReference type="RefSeq" id="WP_108992665.1">
    <property type="nucleotide sequence ID" value="NZ_BDQX01000099.1"/>
</dbReference>
<dbReference type="InterPro" id="IPR020449">
    <property type="entry name" value="Tscrpt_reg_AraC-type_HTH"/>
</dbReference>
<evidence type="ECO:0000313" key="5">
    <source>
        <dbReference type="EMBL" id="GBG07629.1"/>
    </source>
</evidence>
<dbReference type="Gene3D" id="1.10.10.60">
    <property type="entry name" value="Homeodomain-like"/>
    <property type="match status" value="2"/>
</dbReference>
<evidence type="ECO:0000259" key="4">
    <source>
        <dbReference type="PROSITE" id="PS01124"/>
    </source>
</evidence>
<dbReference type="InterPro" id="IPR011051">
    <property type="entry name" value="RmlC_Cupin_sf"/>
</dbReference>
<keyword evidence="2" id="KW-0238">DNA-binding</keyword>
<gene>
    <name evidence="5" type="ORF">PAT3040_02185</name>
</gene>
<accession>A0A2R5EPN7</accession>
<dbReference type="PANTHER" id="PTHR43280:SF2">
    <property type="entry name" value="HTH-TYPE TRANSCRIPTIONAL REGULATOR EXSA"/>
    <property type="match status" value="1"/>
</dbReference>
<keyword evidence="1" id="KW-0805">Transcription regulation</keyword>
<dbReference type="SUPFAM" id="SSF46689">
    <property type="entry name" value="Homeodomain-like"/>
    <property type="match status" value="1"/>
</dbReference>
<dbReference type="PANTHER" id="PTHR43280">
    <property type="entry name" value="ARAC-FAMILY TRANSCRIPTIONAL REGULATOR"/>
    <property type="match status" value="1"/>
</dbReference>
<dbReference type="Gene3D" id="2.60.120.10">
    <property type="entry name" value="Jelly Rolls"/>
    <property type="match status" value="1"/>
</dbReference>
<dbReference type="GO" id="GO:0043565">
    <property type="term" value="F:sequence-specific DNA binding"/>
    <property type="evidence" value="ECO:0007669"/>
    <property type="project" value="InterPro"/>
</dbReference>
<dbReference type="Pfam" id="PF12833">
    <property type="entry name" value="HTH_18"/>
    <property type="match status" value="1"/>
</dbReference>
<dbReference type="SMART" id="SM00342">
    <property type="entry name" value="HTH_ARAC"/>
    <property type="match status" value="1"/>
</dbReference>
<dbReference type="SUPFAM" id="SSF51182">
    <property type="entry name" value="RmlC-like cupins"/>
    <property type="match status" value="1"/>
</dbReference>
<dbReference type="InterPro" id="IPR018062">
    <property type="entry name" value="HTH_AraC-typ_CS"/>
</dbReference>
<evidence type="ECO:0000256" key="1">
    <source>
        <dbReference type="ARBA" id="ARBA00023015"/>
    </source>
</evidence>
<sequence>MRIRTFKYVDHYSPSDYKTGGIHPSFEILYLAEGSYQMQWLGETYHIKPNSLFFITPNTPHDVIILSSKATFWYIELDEAFTTSLFPSLENILVWNRLQCESDISSHMPDVMTHTIMGINDLLRHDIKNMTCGSDLLMLDISKLFIIVNELLQSHKQGVGFQDILKQPLSQTPTQDIIKTLMINMESTFRDDITLGYLSSLSHFQNSYLIKKFKEYSGFTPMSYLNELRMRAAANYLTTTTLKINQIAEECGYPNIHHFSSAFKKHTGKSPTDWRNQFSTVKSEAHALTSKEK</sequence>
<comment type="caution">
    <text evidence="5">The sequence shown here is derived from an EMBL/GenBank/DDBJ whole genome shotgun (WGS) entry which is preliminary data.</text>
</comment>
<dbReference type="AlphaFoldDB" id="A0A2R5EPN7"/>
<dbReference type="PROSITE" id="PS00041">
    <property type="entry name" value="HTH_ARAC_FAMILY_1"/>
    <property type="match status" value="1"/>
</dbReference>
<organism evidence="5 6">
    <name type="scientific">Paenibacillus agaridevorans</name>
    <dbReference type="NCBI Taxonomy" id="171404"/>
    <lineage>
        <taxon>Bacteria</taxon>
        <taxon>Bacillati</taxon>
        <taxon>Bacillota</taxon>
        <taxon>Bacilli</taxon>
        <taxon>Bacillales</taxon>
        <taxon>Paenibacillaceae</taxon>
        <taxon>Paenibacillus</taxon>
    </lineage>
</organism>
<dbReference type="InterPro" id="IPR003313">
    <property type="entry name" value="AraC-bd"/>
</dbReference>
<dbReference type="PRINTS" id="PR00032">
    <property type="entry name" value="HTHARAC"/>
</dbReference>